<feature type="compositionally biased region" description="Acidic residues" evidence="1">
    <location>
        <begin position="1509"/>
        <end position="1543"/>
    </location>
</feature>
<feature type="region of interest" description="Disordered" evidence="1">
    <location>
        <begin position="1649"/>
        <end position="2335"/>
    </location>
</feature>
<feature type="compositionally biased region" description="Basic residues" evidence="1">
    <location>
        <begin position="1460"/>
        <end position="1477"/>
    </location>
</feature>
<feature type="compositionally biased region" description="Low complexity" evidence="1">
    <location>
        <begin position="1229"/>
        <end position="1241"/>
    </location>
</feature>
<feature type="region of interest" description="Disordered" evidence="1">
    <location>
        <begin position="889"/>
        <end position="1071"/>
    </location>
</feature>
<feature type="region of interest" description="Disordered" evidence="1">
    <location>
        <begin position="1"/>
        <end position="62"/>
    </location>
</feature>
<feature type="compositionally biased region" description="Basic and acidic residues" evidence="1">
    <location>
        <begin position="606"/>
        <end position="617"/>
    </location>
</feature>
<feature type="compositionally biased region" description="Basic residues" evidence="1">
    <location>
        <begin position="1328"/>
        <end position="1351"/>
    </location>
</feature>
<feature type="compositionally biased region" description="Pro residues" evidence="1">
    <location>
        <begin position="2196"/>
        <end position="2206"/>
    </location>
</feature>
<feature type="compositionally biased region" description="Acidic residues" evidence="1">
    <location>
        <begin position="1893"/>
        <end position="1904"/>
    </location>
</feature>
<feature type="non-terminal residue" evidence="2">
    <location>
        <position position="1"/>
    </location>
</feature>
<feature type="compositionally biased region" description="Basic and acidic residues" evidence="1">
    <location>
        <begin position="993"/>
        <end position="1002"/>
    </location>
</feature>
<feature type="region of interest" description="Disordered" evidence="1">
    <location>
        <begin position="1587"/>
        <end position="1624"/>
    </location>
</feature>
<feature type="compositionally biased region" description="Acidic residues" evidence="1">
    <location>
        <begin position="1594"/>
        <end position="1610"/>
    </location>
</feature>
<feature type="compositionally biased region" description="Polar residues" evidence="1">
    <location>
        <begin position="291"/>
        <end position="304"/>
    </location>
</feature>
<feature type="compositionally biased region" description="Basic and acidic residues" evidence="1">
    <location>
        <begin position="1424"/>
        <end position="1435"/>
    </location>
</feature>
<feature type="compositionally biased region" description="Low complexity" evidence="1">
    <location>
        <begin position="2009"/>
        <end position="2026"/>
    </location>
</feature>
<feature type="compositionally biased region" description="Polar residues" evidence="1">
    <location>
        <begin position="753"/>
        <end position="764"/>
    </location>
</feature>
<feature type="compositionally biased region" description="Polar residues" evidence="1">
    <location>
        <begin position="34"/>
        <end position="43"/>
    </location>
</feature>
<name>A0AAQ4FQ14_AMBAM</name>
<feature type="compositionally biased region" description="Polar residues" evidence="1">
    <location>
        <begin position="1157"/>
        <end position="1167"/>
    </location>
</feature>
<feature type="compositionally biased region" description="Basic and acidic residues" evidence="1">
    <location>
        <begin position="1836"/>
        <end position="1847"/>
    </location>
</feature>
<dbReference type="EMBL" id="JARKHS020000397">
    <property type="protein sequence ID" value="KAK8788875.1"/>
    <property type="molecule type" value="Genomic_DNA"/>
</dbReference>
<feature type="compositionally biased region" description="Basic residues" evidence="1">
    <location>
        <begin position="1253"/>
        <end position="1284"/>
    </location>
</feature>
<feature type="compositionally biased region" description="Acidic residues" evidence="1">
    <location>
        <begin position="1696"/>
        <end position="1707"/>
    </location>
</feature>
<feature type="compositionally biased region" description="Acidic residues" evidence="1">
    <location>
        <begin position="1656"/>
        <end position="1677"/>
    </location>
</feature>
<comment type="caution">
    <text evidence="2">The sequence shown here is derived from an EMBL/GenBank/DDBJ whole genome shotgun (WGS) entry which is preliminary data.</text>
</comment>
<feature type="compositionally biased region" description="Acidic residues" evidence="1">
    <location>
        <begin position="1932"/>
        <end position="1953"/>
    </location>
</feature>
<organism evidence="2 3">
    <name type="scientific">Amblyomma americanum</name>
    <name type="common">Lone star tick</name>
    <dbReference type="NCBI Taxonomy" id="6943"/>
    <lineage>
        <taxon>Eukaryota</taxon>
        <taxon>Metazoa</taxon>
        <taxon>Ecdysozoa</taxon>
        <taxon>Arthropoda</taxon>
        <taxon>Chelicerata</taxon>
        <taxon>Arachnida</taxon>
        <taxon>Acari</taxon>
        <taxon>Parasitiformes</taxon>
        <taxon>Ixodida</taxon>
        <taxon>Ixodoidea</taxon>
        <taxon>Ixodidae</taxon>
        <taxon>Amblyomminae</taxon>
        <taxon>Amblyomma</taxon>
    </lineage>
</organism>
<feature type="region of interest" description="Disordered" evidence="1">
    <location>
        <begin position="1365"/>
        <end position="1393"/>
    </location>
</feature>
<feature type="compositionally biased region" description="Basic and acidic residues" evidence="1">
    <location>
        <begin position="503"/>
        <end position="515"/>
    </location>
</feature>
<protein>
    <submittedName>
        <fullName evidence="2">Uncharacterized protein</fullName>
    </submittedName>
</protein>
<feature type="compositionally biased region" description="Pro residues" evidence="1">
    <location>
        <begin position="2228"/>
        <end position="2250"/>
    </location>
</feature>
<reference evidence="2 3" key="1">
    <citation type="journal article" date="2023" name="Arcadia Sci">
        <title>De novo assembly of a long-read Amblyomma americanum tick genome.</title>
        <authorList>
            <person name="Chou S."/>
            <person name="Poskanzer K.E."/>
            <person name="Rollins M."/>
            <person name="Thuy-Boun P.S."/>
        </authorList>
    </citation>
    <scope>NUCLEOTIDE SEQUENCE [LARGE SCALE GENOMIC DNA]</scope>
    <source>
        <strain evidence="2">F_SG_1</strain>
        <tissue evidence="2">Salivary glands</tissue>
    </source>
</reference>
<keyword evidence="3" id="KW-1185">Reference proteome</keyword>
<feature type="compositionally biased region" description="Polar residues" evidence="1">
    <location>
        <begin position="632"/>
        <end position="647"/>
    </location>
</feature>
<feature type="region of interest" description="Disordered" evidence="1">
    <location>
        <begin position="1413"/>
        <end position="1543"/>
    </location>
</feature>
<feature type="compositionally biased region" description="Low complexity" evidence="1">
    <location>
        <begin position="1709"/>
        <end position="1727"/>
    </location>
</feature>
<evidence type="ECO:0000313" key="3">
    <source>
        <dbReference type="Proteomes" id="UP001321473"/>
    </source>
</evidence>
<feature type="compositionally biased region" description="Basic and acidic residues" evidence="1">
    <location>
        <begin position="1131"/>
        <end position="1154"/>
    </location>
</feature>
<feature type="compositionally biased region" description="Basic and acidic residues" evidence="1">
    <location>
        <begin position="121"/>
        <end position="135"/>
    </location>
</feature>
<feature type="compositionally biased region" description="Acidic residues" evidence="1">
    <location>
        <begin position="1865"/>
        <end position="1877"/>
    </location>
</feature>
<feature type="compositionally biased region" description="Basic residues" evidence="1">
    <location>
        <begin position="1848"/>
        <end position="1859"/>
    </location>
</feature>
<feature type="compositionally biased region" description="Polar residues" evidence="1">
    <location>
        <begin position="492"/>
        <end position="501"/>
    </location>
</feature>
<feature type="compositionally biased region" description="Polar residues" evidence="1">
    <location>
        <begin position="16"/>
        <end position="25"/>
    </location>
</feature>
<feature type="compositionally biased region" description="Basic and acidic residues" evidence="1">
    <location>
        <begin position="1975"/>
        <end position="1994"/>
    </location>
</feature>
<feature type="compositionally biased region" description="Polar residues" evidence="1">
    <location>
        <begin position="107"/>
        <end position="119"/>
    </location>
</feature>
<feature type="compositionally biased region" description="Low complexity" evidence="1">
    <location>
        <begin position="1498"/>
        <end position="1508"/>
    </location>
</feature>
<feature type="compositionally biased region" description="Basic and acidic residues" evidence="1">
    <location>
        <begin position="1187"/>
        <end position="1197"/>
    </location>
</feature>
<feature type="compositionally biased region" description="Basic and acidic residues" evidence="1">
    <location>
        <begin position="907"/>
        <end position="920"/>
    </location>
</feature>
<feature type="region of interest" description="Disordered" evidence="1">
    <location>
        <begin position="844"/>
        <end position="875"/>
    </location>
</feature>
<feature type="compositionally biased region" description="Pro residues" evidence="1">
    <location>
        <begin position="2280"/>
        <end position="2301"/>
    </location>
</feature>
<sequence length="2368" mass="251368">KPGSALLDGEKPAITDTGQRQSLQKVETHHEETLSITLSTSGSAEHAVPRTTVIKQEPPEEDLALEVSTKLDKNTVAAENEVHQNMSQNAEIVRDKDTKCSSKEDSQGSVEPTQPTENNVEVDRADASCKVEKGSVAEQNNAEDLSMRVMGDGSDSRAHATRPSPPRNQAHAPPSRAVAPFADRPAATHGFGTTNGNGTGPLESLPCDLSVVHRDDAAALINEPHASAEVSPPAEVRRVVDVGAEDLRTGEKPEEVRVAEENGRPESPGSIPHAHEGTVTHPPVVSSTTTGNSQRIGVTEQQSLALDLTRAPPEASLANTTAPTMLPTGRLPSQATYATAPRKPVTACDAPSPKPPKLPSPPAEDKSSALPPTSADSSLGTGGASTSSSALPSGDVTSATGAEKTALPVLSDASAESSVASMARTVSEVTVSSDQVPSSDAHPKSVLVEKTAAESKEAAGKHASATPEQSGGPKIAVGSSQKSECERPPSEAGQSDSSQAIKSDADKGSDRKARLETTALSDATKGADLSAASACGNEGSTNADEKSRAGVSVSPLDTELVTDKLSCNEKGDITSAKSDVGRAEAENDNAMAKATCAKSSSCRGSANEEVKAEKDTGAHSSSTAISKEAARSTDTNTHSNAHGNSEISAKPATKPQHQFPSAGEGKSSDVVASSARCKQRERLEKAIKHLSKPCLEKSGLGKASPLPQALQSVDSACKSAVEALKPQDSNQPKGIDAIAEKCQAKQVAEEQRSTQPEIEVSETTTSKKHRKSLHDKDETATLDIQSHSKKATSEGNGDCIPGSTKIARPEEDEVSDEASDSNKSCPTGKSTSDEALKCLRAKLVSSGEKDEKQEDSSAVAEMQDVHRSASSQKLQGAIAEVGADVTEAAGTASADSGEASISTETEGAEKEVTKRAKDDASGAPCGHSSVEVHPTGETRAGQCKAEDKSTPIEDGLSQPSEKEGASTAGTESAVEAPLPKASTCEEEACEVSAPKKEEDCTMGKKKKGKTDFPPDIEVKKSRRQRKGRQGPDALQGAEETAHEQKSDSVFLSGHTEKVDTSEASAAGVSSGDIECTAASVNDADSKEGQNQTVVAAGLAKKNGADVSAEAMLETEGSAKVQNKCEAGSDAEISHKDAGSTDEQTKADSRDDPKSKPRAQTNSRSSSRLRGEKRRRASKESIPAAGAKDNHEASKEKASGTGEVTSLPVVNHEAEPTLAPGCDGAERVNDNGNTEVVNTVGVPGKPASDAAAGVRKRGGARGRGGRGRGRSRGRGGRWSHIKKRSQAVSGAPSPKRPREEEGCEGDVTGDSAAVPTDSEPASTSEATRGRGRPRGGSRGRGRGGRGRGRGRGLARELGAAAACLLVPSEGALADEDSQGRRRSSRIQHEQQKRLSELAQQMALEQQLEETILQEEAAKGKIKSPKKGEAHQGDKGSTKRGSKAGRGGGEEEEEEEGDGGKSRKSLKKKKKKKRRRGKHGGGGSGVNGTYRRRSHHNPWEASSDSDSSSQPEDEEEPYEEEGYDEDEELRFDDDNEDEFACEEVDPNAEVVVVKRARTVKKVKNAVWLAGDSVAVAVDDERVSRLCYHFQEKKEEEASEPEEEEEEEEEDEDSRQHLLLSKRSSRKRKAISYQFKEYDEMIFQAVQPDIVAAAQSAKDDEEEEEEKGDEEEEEEEEVAEEAGGKKRKRARKLTSLDFTSEEEGDDETDEYQGSSASQSEASASTVVSEGPPSSGSDWQASSRRRRRGTTAAPARKKGKTTRSGYRRDDFAGVGDAELHTSLSPCAPVMDDDYESESDGGYGIRRAATKQVNYRELSSDDEYAPPSTKKSNSRRRRAKSASEDSDKEWRCSKKRKGRVRRTWRASSSSEEEAEFTDEESSDDKRKRRGGGRRQPPSEEEEEEESSAEEEQKKKKSRKHETKPVPQKLKKRLPSSSEEEEETEESEEDEESSDAASDDGDKKFAKNRRIIRSDDESEDEGKQAKAEETKASADSKEAQEPASGKEAADPGKPAAVSTESAAATAKPTPTKRVSSQSIPPQDGIPVEPNSRRPAVARQDSPSLGRRLLTVPEVSHSASSSPSRVGGDEKGFPDDEEEEDSKGFPPEEEDLEEKGFPEEPPLPQQVPPAGSSRGSAPPPGHFPPVRPPYPYMGPRPPYGPQDPYGDCVPMDGVYGRPLAPAAVDPYTRGSPSPPQFTSLDGPLPPHPPPPPGRGRQLTPLEGGHYRDQYRPPDTYQPPPGFYAAGPPPPAGPPGPYRYPHHHPPPPSGYQHPPPPPPGYYNRPPGYYGPPPPGEGVYGPPPPHPPPGGSYSEGHPDPPAHWAGAGPPPPPGATPQGQDGGFTITNILRQRNAADGGEEDELKSVTDIVSYITQE</sequence>
<feature type="compositionally biased region" description="Basic residues" evidence="1">
    <location>
        <begin position="1739"/>
        <end position="1757"/>
    </location>
</feature>
<feature type="region of interest" description="Disordered" evidence="1">
    <location>
        <begin position="691"/>
        <end position="832"/>
    </location>
</feature>
<feature type="compositionally biased region" description="Acidic residues" evidence="1">
    <location>
        <begin position="2088"/>
        <end position="2106"/>
    </location>
</feature>
<feature type="region of interest" description="Disordered" evidence="1">
    <location>
        <begin position="80"/>
        <end position="202"/>
    </location>
</feature>
<feature type="compositionally biased region" description="Low complexity" evidence="1">
    <location>
        <begin position="279"/>
        <end position="290"/>
    </location>
</feature>
<proteinExistence type="predicted"/>
<feature type="compositionally biased region" description="Pro residues" evidence="1">
    <location>
        <begin position="352"/>
        <end position="362"/>
    </location>
</feature>
<evidence type="ECO:0000256" key="1">
    <source>
        <dbReference type="SAM" id="MobiDB-lite"/>
    </source>
</evidence>
<feature type="compositionally biased region" description="Pro residues" evidence="1">
    <location>
        <begin position="2130"/>
        <end position="2154"/>
    </location>
</feature>
<gene>
    <name evidence="2" type="ORF">V5799_021349</name>
</gene>
<feature type="compositionally biased region" description="Basic and acidic residues" evidence="1">
    <location>
        <begin position="451"/>
        <end position="460"/>
    </location>
</feature>
<evidence type="ECO:0000313" key="2">
    <source>
        <dbReference type="EMBL" id="KAK8788875.1"/>
    </source>
</evidence>
<dbReference type="Proteomes" id="UP001321473">
    <property type="component" value="Unassembled WGS sequence"/>
</dbReference>
<feature type="compositionally biased region" description="Acidic residues" evidence="1">
    <location>
        <begin position="810"/>
        <end position="819"/>
    </location>
</feature>
<feature type="compositionally biased region" description="Pro residues" evidence="1">
    <location>
        <begin position="2258"/>
        <end position="2272"/>
    </location>
</feature>
<feature type="region of interest" description="Disordered" evidence="1">
    <location>
        <begin position="1113"/>
        <end position="1352"/>
    </location>
</feature>
<feature type="compositionally biased region" description="Basic and acidic residues" evidence="1">
    <location>
        <begin position="244"/>
        <end position="264"/>
    </location>
</feature>
<feature type="region of interest" description="Disordered" evidence="1">
    <location>
        <begin position="244"/>
        <end position="678"/>
    </location>
</feature>
<accession>A0AAQ4FQ14</accession>
<feature type="compositionally biased region" description="Basic and acidic residues" evidence="1">
    <location>
        <begin position="1009"/>
        <end position="1019"/>
    </location>
</feature>
<feature type="compositionally biased region" description="Polar residues" evidence="1">
    <location>
        <begin position="427"/>
        <end position="438"/>
    </location>
</feature>
<feature type="compositionally biased region" description="Basic and acidic residues" evidence="1">
    <location>
        <begin position="738"/>
        <end position="752"/>
    </location>
</feature>
<feature type="compositionally biased region" description="Low complexity" evidence="1">
    <location>
        <begin position="373"/>
        <end position="395"/>
    </location>
</feature>
<feature type="compositionally biased region" description="Basic and acidic residues" evidence="1">
    <location>
        <begin position="92"/>
        <end position="106"/>
    </location>
</feature>